<feature type="transmembrane region" description="Helical" evidence="9">
    <location>
        <begin position="27"/>
        <end position="52"/>
    </location>
</feature>
<dbReference type="InterPro" id="IPR038379">
    <property type="entry name" value="SecE_sf"/>
</dbReference>
<keyword evidence="6 9" id="KW-1133">Transmembrane helix</keyword>
<dbReference type="Pfam" id="PF00584">
    <property type="entry name" value="SecE"/>
    <property type="match status" value="1"/>
</dbReference>
<dbReference type="Proteomes" id="UP000231474">
    <property type="component" value="Unassembled WGS sequence"/>
</dbReference>
<dbReference type="NCBIfam" id="TIGR00964">
    <property type="entry name" value="secE_bact"/>
    <property type="match status" value="1"/>
</dbReference>
<dbReference type="Gene3D" id="1.20.5.1030">
    <property type="entry name" value="Preprotein translocase secy subunit"/>
    <property type="match status" value="1"/>
</dbReference>
<protein>
    <recommendedName>
        <fullName evidence="9">Protein translocase subunit SecE</fullName>
    </recommendedName>
</protein>
<dbReference type="PANTHER" id="PTHR33910">
    <property type="entry name" value="PROTEIN TRANSLOCASE SUBUNIT SECE"/>
    <property type="match status" value="1"/>
</dbReference>
<dbReference type="GO" id="GO:0005886">
    <property type="term" value="C:plasma membrane"/>
    <property type="evidence" value="ECO:0007669"/>
    <property type="project" value="UniProtKB-SubCell"/>
</dbReference>
<evidence type="ECO:0000313" key="11">
    <source>
        <dbReference type="Proteomes" id="UP000231474"/>
    </source>
</evidence>
<accession>A0A2M8L3W1</accession>
<organism evidence="10 11">
    <name type="scientific">Candidatus Shapirobacteria bacterium CG10_big_fil_rev_8_21_14_0_10_40_9</name>
    <dbReference type="NCBI Taxonomy" id="1974888"/>
    <lineage>
        <taxon>Bacteria</taxon>
        <taxon>Candidatus Shapironibacteriota</taxon>
    </lineage>
</organism>
<keyword evidence="4 9" id="KW-0812">Transmembrane</keyword>
<dbReference type="GO" id="GO:0043952">
    <property type="term" value="P:protein transport by the Sec complex"/>
    <property type="evidence" value="ECO:0007669"/>
    <property type="project" value="UniProtKB-UniRule"/>
</dbReference>
<dbReference type="PROSITE" id="PS01067">
    <property type="entry name" value="SECE_SEC61G"/>
    <property type="match status" value="1"/>
</dbReference>
<comment type="function">
    <text evidence="9">Essential subunit of the Sec protein translocation channel SecYEG. Clamps together the 2 halves of SecY. May contact the channel plug during translocation.</text>
</comment>
<evidence type="ECO:0000256" key="7">
    <source>
        <dbReference type="ARBA" id="ARBA00023010"/>
    </source>
</evidence>
<dbReference type="EMBL" id="PFEK01000028">
    <property type="protein sequence ID" value="PJE67610.1"/>
    <property type="molecule type" value="Genomic_DNA"/>
</dbReference>
<dbReference type="PANTHER" id="PTHR33910:SF1">
    <property type="entry name" value="PROTEIN TRANSLOCASE SUBUNIT SECE"/>
    <property type="match status" value="1"/>
</dbReference>
<proteinExistence type="inferred from homology"/>
<evidence type="ECO:0000256" key="3">
    <source>
        <dbReference type="ARBA" id="ARBA00022475"/>
    </source>
</evidence>
<comment type="similarity">
    <text evidence="9">Belongs to the SecE/SEC61-gamma family.</text>
</comment>
<dbReference type="HAMAP" id="MF_00422">
    <property type="entry name" value="SecE"/>
    <property type="match status" value="1"/>
</dbReference>
<dbReference type="InterPro" id="IPR001901">
    <property type="entry name" value="Translocase_SecE/Sec61-g"/>
</dbReference>
<evidence type="ECO:0000256" key="9">
    <source>
        <dbReference type="HAMAP-Rule" id="MF_00422"/>
    </source>
</evidence>
<comment type="caution">
    <text evidence="10">The sequence shown here is derived from an EMBL/GenBank/DDBJ whole genome shotgun (WGS) entry which is preliminary data.</text>
</comment>
<keyword evidence="3 9" id="KW-1003">Cell membrane</keyword>
<evidence type="ECO:0000256" key="5">
    <source>
        <dbReference type="ARBA" id="ARBA00022927"/>
    </source>
</evidence>
<evidence type="ECO:0000256" key="8">
    <source>
        <dbReference type="ARBA" id="ARBA00023136"/>
    </source>
</evidence>
<evidence type="ECO:0000313" key="10">
    <source>
        <dbReference type="EMBL" id="PJE67610.1"/>
    </source>
</evidence>
<comment type="subunit">
    <text evidence="9">Component of the Sec protein translocase complex. Heterotrimer consisting of SecY, SecE and SecG subunits. The heterotrimers can form oligomers, although 1 heterotrimer is thought to be able to translocate proteins. Interacts with the ribosome. Interacts with SecDF, and other proteins may be involved. Interacts with SecA.</text>
</comment>
<dbReference type="GO" id="GO:0006605">
    <property type="term" value="P:protein targeting"/>
    <property type="evidence" value="ECO:0007669"/>
    <property type="project" value="UniProtKB-UniRule"/>
</dbReference>
<sequence length="62" mass="6915">MAQSPIVFLKEVRSELGKVSWPTRKEAIRLTAVVIFVSLAVGIFIGAMDYIFAKGMALLFRK</sequence>
<dbReference type="AlphaFoldDB" id="A0A2M8L3W1"/>
<keyword evidence="5 9" id="KW-0653">Protein transport</keyword>
<dbReference type="GO" id="GO:0008320">
    <property type="term" value="F:protein transmembrane transporter activity"/>
    <property type="evidence" value="ECO:0007669"/>
    <property type="project" value="UniProtKB-UniRule"/>
</dbReference>
<evidence type="ECO:0000256" key="2">
    <source>
        <dbReference type="ARBA" id="ARBA00022448"/>
    </source>
</evidence>
<name>A0A2M8L3W1_9BACT</name>
<reference evidence="11" key="1">
    <citation type="submission" date="2017-09" db="EMBL/GenBank/DDBJ databases">
        <title>Depth-based differentiation of microbial function through sediment-hosted aquifers and enrichment of novel symbionts in the deep terrestrial subsurface.</title>
        <authorList>
            <person name="Probst A.J."/>
            <person name="Ladd B."/>
            <person name="Jarett J.K."/>
            <person name="Geller-Mcgrath D.E."/>
            <person name="Sieber C.M.K."/>
            <person name="Emerson J.B."/>
            <person name="Anantharaman K."/>
            <person name="Thomas B.C."/>
            <person name="Malmstrom R."/>
            <person name="Stieglmeier M."/>
            <person name="Klingl A."/>
            <person name="Woyke T."/>
            <person name="Ryan C.M."/>
            <person name="Banfield J.F."/>
        </authorList>
    </citation>
    <scope>NUCLEOTIDE SEQUENCE [LARGE SCALE GENOMIC DNA]</scope>
</reference>
<evidence type="ECO:0000256" key="1">
    <source>
        <dbReference type="ARBA" id="ARBA00004370"/>
    </source>
</evidence>
<keyword evidence="8 9" id="KW-0472">Membrane</keyword>
<keyword evidence="7 9" id="KW-0811">Translocation</keyword>
<keyword evidence="2 9" id="KW-0813">Transport</keyword>
<evidence type="ECO:0000256" key="4">
    <source>
        <dbReference type="ARBA" id="ARBA00022692"/>
    </source>
</evidence>
<dbReference type="GO" id="GO:0065002">
    <property type="term" value="P:intracellular protein transmembrane transport"/>
    <property type="evidence" value="ECO:0007669"/>
    <property type="project" value="UniProtKB-UniRule"/>
</dbReference>
<gene>
    <name evidence="9" type="primary">secE</name>
    <name evidence="10" type="ORF">COU95_01480</name>
</gene>
<dbReference type="InterPro" id="IPR005807">
    <property type="entry name" value="SecE_bac"/>
</dbReference>
<dbReference type="GO" id="GO:0009306">
    <property type="term" value="P:protein secretion"/>
    <property type="evidence" value="ECO:0007669"/>
    <property type="project" value="UniProtKB-UniRule"/>
</dbReference>
<comment type="subcellular location">
    <subcellularLocation>
        <location evidence="9">Cell membrane</location>
        <topology evidence="9">Single-pass membrane protein</topology>
    </subcellularLocation>
    <subcellularLocation>
        <location evidence="1">Membrane</location>
    </subcellularLocation>
</comment>
<evidence type="ECO:0000256" key="6">
    <source>
        <dbReference type="ARBA" id="ARBA00022989"/>
    </source>
</evidence>